<reference evidence="2" key="1">
    <citation type="submission" date="2020-06" db="EMBL/GenBank/DDBJ databases">
        <authorList>
            <consortium name="Plant Systems Biology data submission"/>
        </authorList>
    </citation>
    <scope>NUCLEOTIDE SEQUENCE</scope>
    <source>
        <strain evidence="2">D6</strain>
    </source>
</reference>
<sequence length="453" mass="49967">MSTFLFARRSLSLDVLLHLLLMLLSHWVAVLVEPLAVPTPANKKSQNVPKPTLVQHDIVYTDKGIMSLALLPPLNNNEKQERKILAGTKRGTLVEFAWDPVAQSCTCQGEIIHTNHASEKSTSIPYPIYSLQVFDNKYNNNKLQIFCGSGDRYIKVMESTSTSIESSDDGENDDPWHFTQQLGPHTGWVKALAMDNDEEEEQPWLHSIGCNCIETWKQQQSSEERWTHCTKRSIESSPNHGSTLSSDLLCLVTWNGFLCAGGVDGRIHVWPSHPEPLLSSIGAHQGRVNALAILPTTASASCMLLSTGHDGELQCRMLRTGKQPILLTDQPVATLAVVDHDGAPLRISSLACTPLQLSEDKNTTARILLGTTNGLVVNAILRNTDNQQWTVTEQSRVQLQDDGQNDLDPIATISVNAIEILSPPHQQQQEEPVCAALVGHSKGLSVIHLHHQR</sequence>
<organism evidence="2 3">
    <name type="scientific">Seminavis robusta</name>
    <dbReference type="NCBI Taxonomy" id="568900"/>
    <lineage>
        <taxon>Eukaryota</taxon>
        <taxon>Sar</taxon>
        <taxon>Stramenopiles</taxon>
        <taxon>Ochrophyta</taxon>
        <taxon>Bacillariophyta</taxon>
        <taxon>Bacillariophyceae</taxon>
        <taxon>Bacillariophycidae</taxon>
        <taxon>Naviculales</taxon>
        <taxon>Naviculaceae</taxon>
        <taxon>Seminavis</taxon>
    </lineage>
</organism>
<dbReference type="InterPro" id="IPR015943">
    <property type="entry name" value="WD40/YVTN_repeat-like_dom_sf"/>
</dbReference>
<dbReference type="Gene3D" id="2.130.10.10">
    <property type="entry name" value="YVTN repeat-like/Quinoprotein amine dehydrogenase"/>
    <property type="match status" value="1"/>
</dbReference>
<proteinExistence type="predicted"/>
<evidence type="ECO:0000313" key="2">
    <source>
        <dbReference type="EMBL" id="CAB9524365.1"/>
    </source>
</evidence>
<dbReference type="InterPro" id="IPR036322">
    <property type="entry name" value="WD40_repeat_dom_sf"/>
</dbReference>
<gene>
    <name evidence="2" type="ORF">SEMRO_1528_G279970.1</name>
</gene>
<accession>A0A9N8HTL6</accession>
<keyword evidence="3" id="KW-1185">Reference proteome</keyword>
<comment type="caution">
    <text evidence="2">The sequence shown here is derived from an EMBL/GenBank/DDBJ whole genome shotgun (WGS) entry which is preliminary data.</text>
</comment>
<evidence type="ECO:0000313" key="3">
    <source>
        <dbReference type="Proteomes" id="UP001153069"/>
    </source>
</evidence>
<dbReference type="AlphaFoldDB" id="A0A9N8HTL6"/>
<dbReference type="EMBL" id="CAICTM010001526">
    <property type="protein sequence ID" value="CAB9524365.1"/>
    <property type="molecule type" value="Genomic_DNA"/>
</dbReference>
<dbReference type="Proteomes" id="UP001153069">
    <property type="component" value="Unassembled WGS sequence"/>
</dbReference>
<keyword evidence="1" id="KW-0732">Signal</keyword>
<feature type="chain" id="PRO_5040404266" evidence="1">
    <location>
        <begin position="33"/>
        <end position="453"/>
    </location>
</feature>
<dbReference type="SUPFAM" id="SSF50978">
    <property type="entry name" value="WD40 repeat-like"/>
    <property type="match status" value="1"/>
</dbReference>
<name>A0A9N8HTL6_9STRA</name>
<evidence type="ECO:0000256" key="1">
    <source>
        <dbReference type="SAM" id="SignalP"/>
    </source>
</evidence>
<protein>
    <submittedName>
        <fullName evidence="2">Uncharacterized protein</fullName>
    </submittedName>
</protein>
<dbReference type="OrthoDB" id="674604at2759"/>
<feature type="signal peptide" evidence="1">
    <location>
        <begin position="1"/>
        <end position="32"/>
    </location>
</feature>